<dbReference type="SMART" id="SM00073">
    <property type="entry name" value="HPT"/>
    <property type="match status" value="1"/>
</dbReference>
<dbReference type="CDD" id="cd00088">
    <property type="entry name" value="HPT"/>
    <property type="match status" value="1"/>
</dbReference>
<dbReference type="InterPro" id="IPR036641">
    <property type="entry name" value="HPT_dom_sf"/>
</dbReference>
<sequence>MCGPREGTQVISLKDIALERGIDVEDVIEFINDFIDYSEQEDLKGLQQAVNDSDAPGVRSRAHSMKGAALNLGLTDIAKLAETIEKRGAEGSLDGLQDSVDELCKMVQELRNFIKQLH</sequence>
<dbReference type="PROSITE" id="PS50894">
    <property type="entry name" value="HPT"/>
    <property type="match status" value="1"/>
</dbReference>
<protein>
    <submittedName>
        <fullName evidence="3">Hpt domain-containing protein</fullName>
    </submittedName>
</protein>
<evidence type="ECO:0000256" key="1">
    <source>
        <dbReference type="PROSITE-ProRule" id="PRU00110"/>
    </source>
</evidence>
<dbReference type="GO" id="GO:0000160">
    <property type="term" value="P:phosphorelay signal transduction system"/>
    <property type="evidence" value="ECO:0007669"/>
    <property type="project" value="InterPro"/>
</dbReference>
<dbReference type="AlphaFoldDB" id="A0A7C4ATL1"/>
<proteinExistence type="predicted"/>
<dbReference type="Pfam" id="PF01627">
    <property type="entry name" value="Hpt"/>
    <property type="match status" value="1"/>
</dbReference>
<feature type="modified residue" description="Phosphohistidine" evidence="1">
    <location>
        <position position="63"/>
    </location>
</feature>
<gene>
    <name evidence="3" type="ORF">ENV54_12985</name>
</gene>
<feature type="domain" description="HPt" evidence="2">
    <location>
        <begin position="24"/>
        <end position="117"/>
    </location>
</feature>
<name>A0A7C4ATL1_9BACT</name>
<dbReference type="EMBL" id="DTGT01000423">
    <property type="protein sequence ID" value="HGH62200.1"/>
    <property type="molecule type" value="Genomic_DNA"/>
</dbReference>
<dbReference type="GO" id="GO:0004672">
    <property type="term" value="F:protein kinase activity"/>
    <property type="evidence" value="ECO:0007669"/>
    <property type="project" value="UniProtKB-ARBA"/>
</dbReference>
<dbReference type="InterPro" id="IPR008207">
    <property type="entry name" value="Sig_transdc_His_kin_Hpt_dom"/>
</dbReference>
<dbReference type="Gene3D" id="1.20.120.160">
    <property type="entry name" value="HPT domain"/>
    <property type="match status" value="1"/>
</dbReference>
<organism evidence="3">
    <name type="scientific">Desulfomonile tiedjei</name>
    <dbReference type="NCBI Taxonomy" id="2358"/>
    <lineage>
        <taxon>Bacteria</taxon>
        <taxon>Pseudomonadati</taxon>
        <taxon>Thermodesulfobacteriota</taxon>
        <taxon>Desulfomonilia</taxon>
        <taxon>Desulfomonilales</taxon>
        <taxon>Desulfomonilaceae</taxon>
        <taxon>Desulfomonile</taxon>
    </lineage>
</organism>
<reference evidence="3" key="1">
    <citation type="journal article" date="2020" name="mSystems">
        <title>Genome- and Community-Level Interaction Insights into Carbon Utilization and Element Cycling Functions of Hydrothermarchaeota in Hydrothermal Sediment.</title>
        <authorList>
            <person name="Zhou Z."/>
            <person name="Liu Y."/>
            <person name="Xu W."/>
            <person name="Pan J."/>
            <person name="Luo Z.H."/>
            <person name="Li M."/>
        </authorList>
    </citation>
    <scope>NUCLEOTIDE SEQUENCE [LARGE SCALE GENOMIC DNA]</scope>
    <source>
        <strain evidence="3">SpSt-769</strain>
    </source>
</reference>
<accession>A0A7C4ATL1</accession>
<evidence type="ECO:0000259" key="2">
    <source>
        <dbReference type="PROSITE" id="PS50894"/>
    </source>
</evidence>
<comment type="caution">
    <text evidence="3">The sequence shown here is derived from an EMBL/GenBank/DDBJ whole genome shotgun (WGS) entry which is preliminary data.</text>
</comment>
<keyword evidence="1" id="KW-0597">Phosphoprotein</keyword>
<evidence type="ECO:0000313" key="3">
    <source>
        <dbReference type="EMBL" id="HGH62200.1"/>
    </source>
</evidence>
<dbReference type="SUPFAM" id="SSF47226">
    <property type="entry name" value="Histidine-containing phosphotransfer domain, HPT domain"/>
    <property type="match status" value="1"/>
</dbReference>